<evidence type="ECO:0000256" key="7">
    <source>
        <dbReference type="ARBA" id="ARBA00023136"/>
    </source>
</evidence>
<evidence type="ECO:0000256" key="10">
    <source>
        <dbReference type="SAM" id="SignalP"/>
    </source>
</evidence>
<keyword evidence="6" id="KW-1133">Transmembrane helix</keyword>
<evidence type="ECO:0000256" key="9">
    <source>
        <dbReference type="SAM" id="MobiDB-lite"/>
    </source>
</evidence>
<dbReference type="PANTHER" id="PTHR46539">
    <property type="entry name" value="E3 UBIQUITIN-PROTEIN LIGASE ATL42"/>
    <property type="match status" value="1"/>
</dbReference>
<keyword evidence="7" id="KW-0472">Membrane</keyword>
<dbReference type="Pfam" id="PF13639">
    <property type="entry name" value="zf-RING_2"/>
    <property type="match status" value="1"/>
</dbReference>
<evidence type="ECO:0000259" key="11">
    <source>
        <dbReference type="PROSITE" id="PS50089"/>
    </source>
</evidence>
<evidence type="ECO:0000256" key="8">
    <source>
        <dbReference type="PROSITE-ProRule" id="PRU00175"/>
    </source>
</evidence>
<dbReference type="SUPFAM" id="SSF57850">
    <property type="entry name" value="RING/U-box"/>
    <property type="match status" value="1"/>
</dbReference>
<dbReference type="EMBL" id="CAJZBQ010000018">
    <property type="protein sequence ID" value="CAG9317485.1"/>
    <property type="molecule type" value="Genomic_DNA"/>
</dbReference>
<name>A0AAU9IWI6_9CILI</name>
<evidence type="ECO:0000256" key="2">
    <source>
        <dbReference type="ARBA" id="ARBA00022692"/>
    </source>
</evidence>
<evidence type="ECO:0000256" key="6">
    <source>
        <dbReference type="ARBA" id="ARBA00022989"/>
    </source>
</evidence>
<dbReference type="InterPro" id="IPR013083">
    <property type="entry name" value="Znf_RING/FYVE/PHD"/>
</dbReference>
<evidence type="ECO:0000313" key="12">
    <source>
        <dbReference type="EMBL" id="CAG9317485.1"/>
    </source>
</evidence>
<comment type="subcellular location">
    <subcellularLocation>
        <location evidence="1">Membrane</location>
    </subcellularLocation>
</comment>
<feature type="signal peptide" evidence="10">
    <location>
        <begin position="1"/>
        <end position="27"/>
    </location>
</feature>
<sequence length="185" mass="21413">MSNDTEKIAAILVLVLLCICCMGCCLCFCFKARNDSRRNVRMFRRLLMGIISNHVYSVVPEHFSMHDLNLEPFFPKFMFGEDFSIKAELVCCICFEEFSSMSYVRRLPCCHVFHDQCIDEWFKRQSEPHCPLCKQNPFLVPEKAPAKQSPTQIPRPRKRGETVKQPNVLLAAETDESSRHSFSLP</sequence>
<dbReference type="SMART" id="SM00184">
    <property type="entry name" value="RING"/>
    <property type="match status" value="1"/>
</dbReference>
<dbReference type="PROSITE" id="PS50089">
    <property type="entry name" value="ZF_RING_2"/>
    <property type="match status" value="1"/>
</dbReference>
<dbReference type="GO" id="GO:0016020">
    <property type="term" value="C:membrane"/>
    <property type="evidence" value="ECO:0007669"/>
    <property type="project" value="UniProtKB-SubCell"/>
</dbReference>
<dbReference type="GO" id="GO:0008270">
    <property type="term" value="F:zinc ion binding"/>
    <property type="evidence" value="ECO:0007669"/>
    <property type="project" value="UniProtKB-KW"/>
</dbReference>
<evidence type="ECO:0000256" key="1">
    <source>
        <dbReference type="ARBA" id="ARBA00004370"/>
    </source>
</evidence>
<dbReference type="InterPro" id="IPR001841">
    <property type="entry name" value="Znf_RING"/>
</dbReference>
<keyword evidence="2" id="KW-0812">Transmembrane</keyword>
<comment type="caution">
    <text evidence="12">The sequence shown here is derived from an EMBL/GenBank/DDBJ whole genome shotgun (WGS) entry which is preliminary data.</text>
</comment>
<evidence type="ECO:0000313" key="13">
    <source>
        <dbReference type="Proteomes" id="UP001162131"/>
    </source>
</evidence>
<dbReference type="Proteomes" id="UP001162131">
    <property type="component" value="Unassembled WGS sequence"/>
</dbReference>
<evidence type="ECO:0000256" key="4">
    <source>
        <dbReference type="ARBA" id="ARBA00022771"/>
    </source>
</evidence>
<accession>A0AAU9IWI6</accession>
<evidence type="ECO:0000256" key="3">
    <source>
        <dbReference type="ARBA" id="ARBA00022723"/>
    </source>
</evidence>
<keyword evidence="3" id="KW-0479">Metal-binding</keyword>
<evidence type="ECO:0000256" key="5">
    <source>
        <dbReference type="ARBA" id="ARBA00022833"/>
    </source>
</evidence>
<dbReference type="PANTHER" id="PTHR46539:SF1">
    <property type="entry name" value="E3 UBIQUITIN-PROTEIN LIGASE ATL42"/>
    <property type="match status" value="1"/>
</dbReference>
<reference evidence="12" key="1">
    <citation type="submission" date="2021-09" db="EMBL/GenBank/DDBJ databases">
        <authorList>
            <consortium name="AG Swart"/>
            <person name="Singh M."/>
            <person name="Singh A."/>
            <person name="Seah K."/>
            <person name="Emmerich C."/>
        </authorList>
    </citation>
    <scope>NUCLEOTIDE SEQUENCE</scope>
    <source>
        <strain evidence="12">ATCC30299</strain>
    </source>
</reference>
<organism evidence="12 13">
    <name type="scientific">Blepharisma stoltei</name>
    <dbReference type="NCBI Taxonomy" id="1481888"/>
    <lineage>
        <taxon>Eukaryota</taxon>
        <taxon>Sar</taxon>
        <taxon>Alveolata</taxon>
        <taxon>Ciliophora</taxon>
        <taxon>Postciliodesmatophora</taxon>
        <taxon>Heterotrichea</taxon>
        <taxon>Heterotrichida</taxon>
        <taxon>Blepharismidae</taxon>
        <taxon>Blepharisma</taxon>
    </lineage>
</organism>
<keyword evidence="13" id="KW-1185">Reference proteome</keyword>
<dbReference type="Gene3D" id="3.30.40.10">
    <property type="entry name" value="Zinc/RING finger domain, C3HC4 (zinc finger)"/>
    <property type="match status" value="1"/>
</dbReference>
<dbReference type="AlphaFoldDB" id="A0AAU9IWI6"/>
<keyword evidence="4 8" id="KW-0863">Zinc-finger</keyword>
<keyword evidence="5" id="KW-0862">Zinc</keyword>
<feature type="chain" id="PRO_5043616993" description="RING-type domain-containing protein" evidence="10">
    <location>
        <begin position="28"/>
        <end position="185"/>
    </location>
</feature>
<feature type="region of interest" description="Disordered" evidence="9">
    <location>
        <begin position="143"/>
        <end position="185"/>
    </location>
</feature>
<feature type="domain" description="RING-type" evidence="11">
    <location>
        <begin position="91"/>
        <end position="134"/>
    </location>
</feature>
<keyword evidence="10" id="KW-0732">Signal</keyword>
<gene>
    <name evidence="12" type="ORF">BSTOLATCC_MIC18731</name>
</gene>
<protein>
    <recommendedName>
        <fullName evidence="11">RING-type domain-containing protein</fullName>
    </recommendedName>
</protein>
<proteinExistence type="predicted"/>